<dbReference type="EMBL" id="CAJOBZ010000062">
    <property type="protein sequence ID" value="CAF4927825.1"/>
    <property type="molecule type" value="Genomic_DNA"/>
</dbReference>
<dbReference type="PANTHER" id="PTHR13024">
    <property type="entry name" value="MICROSOMAL TRIGLYCERIDE TRANSFER PROTEIN, LARGE SUBUNIT"/>
    <property type="match status" value="1"/>
</dbReference>
<dbReference type="GO" id="GO:0005783">
    <property type="term" value="C:endoplasmic reticulum"/>
    <property type="evidence" value="ECO:0007669"/>
    <property type="project" value="TreeGrafter"/>
</dbReference>
<keyword evidence="1" id="KW-0732">Signal</keyword>
<gene>
    <name evidence="4" type="ORF">PMACD_LOCUS13582</name>
</gene>
<dbReference type="AlphaFoldDB" id="A0A821WNN4"/>
<name>A0A821WNN4_9NEOP</name>
<evidence type="ECO:0000259" key="3">
    <source>
        <dbReference type="SMART" id="SM00638"/>
    </source>
</evidence>
<dbReference type="InterPro" id="IPR011030">
    <property type="entry name" value="Lipovitellin_superhlx_dom"/>
</dbReference>
<dbReference type="GO" id="GO:0042157">
    <property type="term" value="P:lipoprotein metabolic process"/>
    <property type="evidence" value="ECO:0007669"/>
    <property type="project" value="TreeGrafter"/>
</dbReference>
<feature type="domain" description="Vitellogenin" evidence="3">
    <location>
        <begin position="27"/>
        <end position="553"/>
    </location>
</feature>
<dbReference type="Proteomes" id="UP000663880">
    <property type="component" value="Unassembled WGS sequence"/>
</dbReference>
<evidence type="ECO:0000313" key="5">
    <source>
        <dbReference type="Proteomes" id="UP000663880"/>
    </source>
</evidence>
<dbReference type="GO" id="GO:0005794">
    <property type="term" value="C:Golgi apparatus"/>
    <property type="evidence" value="ECO:0007669"/>
    <property type="project" value="TreeGrafter"/>
</dbReference>
<sequence>MVRSTAYIVFAIVVCGVSGLLEPLNFAGREIYEVETTVQLQEVTQREREVGYKVKAVLSVEETWHADDERLLRFELSEPRLLIRGANAREDFLPHDSVWDSYPHSEFYAHFKDGLVLNVYLDADELFDVLNYKRSLISQFQLQTSKGAGIETDASGVCRVAYETPDGNTVRKIKSECEGEWGESRRVARYTLKDGCLEAVHAEEVHEARLAAGGGLKARAWLRLSHRATAEAAPLAVDRAEALAAVPSRLASLPLRAPSPDPVDSVDSSESEESQSTEWEPDEAERGGDASQAWRAMRAREALCGETRARLGALLERVDRGRLPEALRVLGSCGTRASHAAADDLLRLREPSSPLASLAPHYYAALALAPNPHVSVVEGLLASSSWPRDGAEERDADVAAAALAALGAVARTLRRREPESRLAATAAGKLTSALAECRDERCRVAHLRALANSAPSGASEVLLSWAERGTDGEALAALDALDALSADGALSPRTSRRLRVLIASGRPLVVRASALDVVLRAAADAPFTLLSLVNTLTYQAEGELVRVLWQRLVALGESTAMFRAALPPTLRMRALFAPATSVALRRSLPPPIAAPAALVALDSLQVARGGALRRGVVRLRGPELDPLVVDLVATGLEELAGGAGDGEPTAASLALSAGGARLPPVSLFDGRAELAAHVWAGTASAPTPALRAILPLASRTRALRLLDGVALRGRLEALAAVALDAHAQVSVWSRSARGGVEARGGVAARASLRAEAAWGELDAVAELELEPRLRIAADLDFYDGVALCVRVRVPAAPQTLRATLRSRLGASRRRVRRVSERRWGAEGRTLSLGPELDAACRSLGSAED</sequence>
<dbReference type="GO" id="GO:0005548">
    <property type="term" value="F:phospholipid transporter activity"/>
    <property type="evidence" value="ECO:0007669"/>
    <property type="project" value="InterPro"/>
</dbReference>
<evidence type="ECO:0000256" key="2">
    <source>
        <dbReference type="SAM" id="MobiDB-lite"/>
    </source>
</evidence>
<accession>A0A821WNN4</accession>
<evidence type="ECO:0000256" key="1">
    <source>
        <dbReference type="ARBA" id="ARBA00022729"/>
    </source>
</evidence>
<organism evidence="4 5">
    <name type="scientific">Pieris macdunnoughi</name>
    <dbReference type="NCBI Taxonomy" id="345717"/>
    <lineage>
        <taxon>Eukaryota</taxon>
        <taxon>Metazoa</taxon>
        <taxon>Ecdysozoa</taxon>
        <taxon>Arthropoda</taxon>
        <taxon>Hexapoda</taxon>
        <taxon>Insecta</taxon>
        <taxon>Pterygota</taxon>
        <taxon>Neoptera</taxon>
        <taxon>Endopterygota</taxon>
        <taxon>Lepidoptera</taxon>
        <taxon>Glossata</taxon>
        <taxon>Ditrysia</taxon>
        <taxon>Papilionoidea</taxon>
        <taxon>Pieridae</taxon>
        <taxon>Pierinae</taxon>
        <taxon>Pieris</taxon>
    </lineage>
</organism>
<dbReference type="SUPFAM" id="SSF56968">
    <property type="entry name" value="Lipovitellin-phosvitin complex, beta-sheet shell regions"/>
    <property type="match status" value="1"/>
</dbReference>
<proteinExistence type="predicted"/>
<dbReference type="InterPro" id="IPR039988">
    <property type="entry name" value="MTTP"/>
</dbReference>
<reference evidence="4" key="1">
    <citation type="submission" date="2021-02" db="EMBL/GenBank/DDBJ databases">
        <authorList>
            <person name="Steward A R."/>
        </authorList>
    </citation>
    <scope>NUCLEOTIDE SEQUENCE</scope>
</reference>
<comment type="caution">
    <text evidence="4">The sequence shown here is derived from an EMBL/GenBank/DDBJ whole genome shotgun (WGS) entry which is preliminary data.</text>
</comment>
<dbReference type="InterPro" id="IPR001747">
    <property type="entry name" value="Vitellogenin_N"/>
</dbReference>
<dbReference type="OrthoDB" id="5865932at2759"/>
<dbReference type="Gene3D" id="1.25.10.20">
    <property type="entry name" value="Vitellinogen, superhelical"/>
    <property type="match status" value="1"/>
</dbReference>
<dbReference type="PANTHER" id="PTHR13024:SF0">
    <property type="entry name" value="MICROSOMAL TRIACYLGLYCEROL TRANSFER PROTEIN"/>
    <property type="match status" value="1"/>
</dbReference>
<dbReference type="InterPro" id="IPR015819">
    <property type="entry name" value="Lipid_transp_b-sht_shell"/>
</dbReference>
<keyword evidence="5" id="KW-1185">Reference proteome</keyword>
<dbReference type="GO" id="GO:0016323">
    <property type="term" value="C:basolateral plasma membrane"/>
    <property type="evidence" value="ECO:0007669"/>
    <property type="project" value="TreeGrafter"/>
</dbReference>
<dbReference type="InterPro" id="IPR015816">
    <property type="entry name" value="Vitellinogen_b-sht_N"/>
</dbReference>
<dbReference type="Gene3D" id="2.30.230.10">
    <property type="entry name" value="Lipovitellin, beta-sheet shell regions, chain A"/>
    <property type="match status" value="1"/>
</dbReference>
<evidence type="ECO:0000313" key="4">
    <source>
        <dbReference type="EMBL" id="CAF4927825.1"/>
    </source>
</evidence>
<dbReference type="SMART" id="SM00638">
    <property type="entry name" value="LPD_N"/>
    <property type="match status" value="1"/>
</dbReference>
<protein>
    <recommendedName>
        <fullName evidence="3">Vitellogenin domain-containing protein</fullName>
    </recommendedName>
</protein>
<dbReference type="Pfam" id="PF01347">
    <property type="entry name" value="Vitellogenin_N"/>
    <property type="match status" value="1"/>
</dbReference>
<feature type="compositionally biased region" description="Acidic residues" evidence="2">
    <location>
        <begin position="267"/>
        <end position="283"/>
    </location>
</feature>
<feature type="region of interest" description="Disordered" evidence="2">
    <location>
        <begin position="253"/>
        <end position="292"/>
    </location>
</feature>